<evidence type="ECO:0000313" key="1">
    <source>
        <dbReference type="EMBL" id="SDK23226.1"/>
    </source>
</evidence>
<name>A0A1G9A7A3_9BACT</name>
<dbReference type="Proteomes" id="UP000198510">
    <property type="component" value="Unassembled WGS sequence"/>
</dbReference>
<dbReference type="RefSeq" id="WP_143017106.1">
    <property type="nucleotide sequence ID" value="NZ_FNFO01000002.1"/>
</dbReference>
<proteinExistence type="predicted"/>
<dbReference type="EMBL" id="FNFO01000002">
    <property type="protein sequence ID" value="SDK23226.1"/>
    <property type="molecule type" value="Genomic_DNA"/>
</dbReference>
<keyword evidence="2" id="KW-1185">Reference proteome</keyword>
<accession>A0A1G9A7A3</accession>
<protein>
    <submittedName>
        <fullName evidence="1">Uncharacterized protein</fullName>
    </submittedName>
</protein>
<evidence type="ECO:0000313" key="2">
    <source>
        <dbReference type="Proteomes" id="UP000198510"/>
    </source>
</evidence>
<sequence length="85" mass="9825">MKPQEFDYLDVADQAELLYNHGTYLASLPQEGDDQGKHLYGLETFFAEVHYDLTAGGITRIESFHSYQRVLPYLDQLDLDQLLRS</sequence>
<reference evidence="1 2" key="1">
    <citation type="submission" date="2016-10" db="EMBL/GenBank/DDBJ databases">
        <authorList>
            <person name="de Groot N.N."/>
        </authorList>
    </citation>
    <scope>NUCLEOTIDE SEQUENCE [LARGE SCALE GENOMIC DNA]</scope>
    <source>
        <strain evidence="1 2">DSM 25186</strain>
    </source>
</reference>
<dbReference type="AlphaFoldDB" id="A0A1G9A7A3"/>
<organism evidence="1 2">
    <name type="scientific">Catalinimonas alkaloidigena</name>
    <dbReference type="NCBI Taxonomy" id="1075417"/>
    <lineage>
        <taxon>Bacteria</taxon>
        <taxon>Pseudomonadati</taxon>
        <taxon>Bacteroidota</taxon>
        <taxon>Cytophagia</taxon>
        <taxon>Cytophagales</taxon>
        <taxon>Catalimonadaceae</taxon>
        <taxon>Catalinimonas</taxon>
    </lineage>
</organism>
<gene>
    <name evidence="1" type="ORF">SAMN05421823_102202</name>
</gene>
<dbReference type="STRING" id="1075417.SAMN05421823_102202"/>